<reference evidence="1 2" key="1">
    <citation type="submission" date="2013-04" db="EMBL/GenBank/DDBJ databases">
        <authorList>
            <person name="Weinstock G."/>
            <person name="Sodergren E."/>
            <person name="Lobos E.A."/>
            <person name="Fulton L."/>
            <person name="Fulton R."/>
            <person name="Courtney L."/>
            <person name="Fronick C."/>
            <person name="O'Laughlin M."/>
            <person name="Godfrey J."/>
            <person name="Wilson R.M."/>
            <person name="Miner T."/>
            <person name="Farmer C."/>
            <person name="Delehaunty K."/>
            <person name="Cordes M."/>
            <person name="Minx P."/>
            <person name="Tomlinson C."/>
            <person name="Chen J."/>
            <person name="Wollam A."/>
            <person name="Pepin K.H."/>
            <person name="Palsikar V.B."/>
            <person name="Zhang X."/>
            <person name="Suruliraj S."/>
            <person name="Perna N.T."/>
            <person name="Plunkett G."/>
            <person name="Warren W."/>
            <person name="Mitreva M."/>
            <person name="Mardis E.R."/>
            <person name="Wilson R.K."/>
        </authorList>
    </citation>
    <scope>NUCLEOTIDE SEQUENCE [LARGE SCALE GENOMIC DNA]</scope>
    <source>
        <strain evidence="1 2">DSM 4568</strain>
    </source>
</reference>
<evidence type="ECO:0000313" key="2">
    <source>
        <dbReference type="Proteomes" id="UP000014585"/>
    </source>
</evidence>
<name>S3IIE2_9ENTR</name>
<evidence type="ECO:0000313" key="1">
    <source>
        <dbReference type="EMBL" id="EPF12840.1"/>
    </source>
</evidence>
<dbReference type="EMBL" id="ATDT01000038">
    <property type="protein sequence ID" value="EPF12840.1"/>
    <property type="molecule type" value="Genomic_DNA"/>
</dbReference>
<gene>
    <name evidence="1" type="ORF">HMPREF0201_04443</name>
</gene>
<accession>S3IIE2</accession>
<dbReference type="AlphaFoldDB" id="S3IIE2"/>
<dbReference type="HOGENOM" id="CLU_2988202_0_0_6"/>
<organism evidence="1 2">
    <name type="scientific">Cedecea davisae DSM 4568</name>
    <dbReference type="NCBI Taxonomy" id="566551"/>
    <lineage>
        <taxon>Bacteria</taxon>
        <taxon>Pseudomonadati</taxon>
        <taxon>Pseudomonadota</taxon>
        <taxon>Gammaproteobacteria</taxon>
        <taxon>Enterobacterales</taxon>
        <taxon>Enterobacteriaceae</taxon>
        <taxon>Cedecea</taxon>
    </lineage>
</organism>
<protein>
    <submittedName>
        <fullName evidence="1">Uncharacterized protein</fullName>
    </submittedName>
</protein>
<dbReference type="Proteomes" id="UP000014585">
    <property type="component" value="Unassembled WGS sequence"/>
</dbReference>
<comment type="caution">
    <text evidence="1">The sequence shown here is derived from an EMBL/GenBank/DDBJ whole genome shotgun (WGS) entry which is preliminary data.</text>
</comment>
<proteinExistence type="predicted"/>
<sequence>MTLSKTARVPCCFIESCHSSLTVLPTSICLRLFTIPMFNNDKKGGISAALLISLPLQ</sequence>